<dbReference type="Proteomes" id="UP000789833">
    <property type="component" value="Unassembled WGS sequence"/>
</dbReference>
<dbReference type="InterPro" id="IPR029052">
    <property type="entry name" value="Metallo-depent_PP-like"/>
</dbReference>
<gene>
    <name evidence="3" type="primary">yhaO</name>
    <name evidence="3" type="ORF">BACCIP111883_03336</name>
</gene>
<reference evidence="3 4" key="1">
    <citation type="submission" date="2021-10" db="EMBL/GenBank/DDBJ databases">
        <authorList>
            <person name="Criscuolo A."/>
        </authorList>
    </citation>
    <scope>NUCLEOTIDE SEQUENCE [LARGE SCALE GENOMIC DNA]</scope>
    <source>
        <strain evidence="4">CIP 111883</strain>
    </source>
</reference>
<proteinExistence type="predicted"/>
<dbReference type="PIRSF" id="PIRSF033091">
    <property type="entry name" value="Pesterase_YhaO"/>
    <property type="match status" value="1"/>
</dbReference>
<comment type="caution">
    <text evidence="3">The sequence shown here is derived from an EMBL/GenBank/DDBJ whole genome shotgun (WGS) entry which is preliminary data.</text>
</comment>
<dbReference type="Pfam" id="PF00149">
    <property type="entry name" value="Metallophos"/>
    <property type="match status" value="1"/>
</dbReference>
<name>A0ABN8ABG3_9BACI</name>
<keyword evidence="4" id="KW-1185">Reference proteome</keyword>
<dbReference type="CDD" id="cd00840">
    <property type="entry name" value="MPP_Mre11_N"/>
    <property type="match status" value="1"/>
</dbReference>
<dbReference type="SUPFAM" id="SSF56300">
    <property type="entry name" value="Metallo-dependent phosphatases"/>
    <property type="match status" value="1"/>
</dbReference>
<evidence type="ECO:0000256" key="1">
    <source>
        <dbReference type="ARBA" id="ARBA00022801"/>
    </source>
</evidence>
<evidence type="ECO:0000313" key="4">
    <source>
        <dbReference type="Proteomes" id="UP000789833"/>
    </source>
</evidence>
<dbReference type="InterPro" id="IPR041796">
    <property type="entry name" value="Mre11_N"/>
</dbReference>
<accession>A0ABN8ABG3</accession>
<keyword evidence="1" id="KW-0378">Hydrolase</keyword>
<dbReference type="Gene3D" id="3.60.21.10">
    <property type="match status" value="1"/>
</dbReference>
<dbReference type="InterPro" id="IPR004843">
    <property type="entry name" value="Calcineurin-like_PHP"/>
</dbReference>
<protein>
    <submittedName>
        <fullName evidence="3">Metallophosphoesterase YhaO</fullName>
    </submittedName>
</protein>
<evidence type="ECO:0000259" key="2">
    <source>
        <dbReference type="Pfam" id="PF00149"/>
    </source>
</evidence>
<dbReference type="PANTHER" id="PTHR30337">
    <property type="entry name" value="COMPONENT OF ATP-DEPENDENT DSDNA EXONUCLEASE"/>
    <property type="match status" value="1"/>
</dbReference>
<dbReference type="EMBL" id="CAKJTJ010000023">
    <property type="protein sequence ID" value="CAG9622545.1"/>
    <property type="molecule type" value="Genomic_DNA"/>
</dbReference>
<evidence type="ECO:0000313" key="3">
    <source>
        <dbReference type="EMBL" id="CAG9622545.1"/>
    </source>
</evidence>
<dbReference type="InterPro" id="IPR050535">
    <property type="entry name" value="DNA_Repair-Maintenance_Comp"/>
</dbReference>
<organism evidence="3 4">
    <name type="scientific">Sutcliffiella rhizosphaerae</name>
    <dbReference type="NCBI Taxonomy" id="2880967"/>
    <lineage>
        <taxon>Bacteria</taxon>
        <taxon>Bacillati</taxon>
        <taxon>Bacillota</taxon>
        <taxon>Bacilli</taxon>
        <taxon>Bacillales</taxon>
        <taxon>Bacillaceae</taxon>
        <taxon>Sutcliffiella</taxon>
    </lineage>
</organism>
<dbReference type="PANTHER" id="PTHR30337:SF7">
    <property type="entry name" value="PHOSPHOESTERASE"/>
    <property type="match status" value="1"/>
</dbReference>
<dbReference type="RefSeq" id="WP_230503234.1">
    <property type="nucleotide sequence ID" value="NZ_CAKJTJ010000023.1"/>
</dbReference>
<feature type="domain" description="Calcineurin-like phosphoesterase" evidence="2">
    <location>
        <begin position="4"/>
        <end position="202"/>
    </location>
</feature>
<sequence length="410" mass="47509">MKKIRFLHAADLHLDSPFKGLEHLPGEMFQKIRKSTFRSLSKLIDAAIVHNVDFILLAGDLFDREQRSLYAQAMLRKELSRLQSADISVYIIHGNHDFLTGHDKSFTYSENVSIFAEEVESKPFIKEGEHLANIYGFSYNKRHLTKNMSRKYKKQNELVPFHIGMLHGNLSGREDHDPYAPFTVAELIDKELHYWALGHIHKQEVLHSNPPVVYSGNLQGRHKKEAGPKGCFLVELSEMESPKLEFLETSVIEWESHEVSIAGLNTLDELMDKMKSILEKTREVEKSKLISFQIVGSGELHNLLYENQLEDLMTLLNEGEEIKDNFLYVYTIKGKTMAQYSIDKLKEKNFYRDFFSIVENTDLKDEKFASLFRHSDARSFLEPFSETEKGEILEEAEKWLITKFLTIEKG</sequence>
<dbReference type="InterPro" id="IPR014576">
    <property type="entry name" value="Pesterase_YhaO"/>
</dbReference>